<dbReference type="Gene3D" id="2.60.40.10">
    <property type="entry name" value="Immunoglobulins"/>
    <property type="match status" value="3"/>
</dbReference>
<dbReference type="GO" id="GO:1904158">
    <property type="term" value="P:axonemal central apparatus assembly"/>
    <property type="evidence" value="ECO:0007669"/>
    <property type="project" value="TreeGrafter"/>
</dbReference>
<dbReference type="PANTHER" id="PTHR23053:SF0">
    <property type="entry name" value="HYDROCEPHALUS-INDUCING PROTEIN HOMOLOG"/>
    <property type="match status" value="1"/>
</dbReference>
<gene>
    <name evidence="3" type="primary">HYDIN_2</name>
    <name evidence="3" type="ORF">g.17382</name>
</gene>
<feature type="compositionally biased region" description="Basic and acidic residues" evidence="2">
    <location>
        <begin position="237"/>
        <end position="251"/>
    </location>
</feature>
<feature type="compositionally biased region" description="Low complexity" evidence="2">
    <location>
        <begin position="214"/>
        <end position="236"/>
    </location>
</feature>
<evidence type="ECO:0000313" key="3">
    <source>
        <dbReference type="EMBL" id="JAG70290.1"/>
    </source>
</evidence>
<dbReference type="GO" id="GO:0005930">
    <property type="term" value="C:axoneme"/>
    <property type="evidence" value="ECO:0007669"/>
    <property type="project" value="TreeGrafter"/>
</dbReference>
<keyword evidence="1" id="KW-0175">Coiled coil</keyword>
<name>A0A0C9PI05_9HYME</name>
<organism evidence="3">
    <name type="scientific">Fopius arisanus</name>
    <dbReference type="NCBI Taxonomy" id="64838"/>
    <lineage>
        <taxon>Eukaryota</taxon>
        <taxon>Metazoa</taxon>
        <taxon>Ecdysozoa</taxon>
        <taxon>Arthropoda</taxon>
        <taxon>Hexapoda</taxon>
        <taxon>Insecta</taxon>
        <taxon>Pterygota</taxon>
        <taxon>Neoptera</taxon>
        <taxon>Endopterygota</taxon>
        <taxon>Hymenoptera</taxon>
        <taxon>Apocrita</taxon>
        <taxon>Ichneumonoidea</taxon>
        <taxon>Braconidae</taxon>
        <taxon>Opiinae</taxon>
        <taxon>Fopius</taxon>
    </lineage>
</organism>
<dbReference type="PANTHER" id="PTHR23053">
    <property type="entry name" value="DLEC1 DELETED IN LUNG AND ESOPHAGEAL CANCER 1"/>
    <property type="match status" value="1"/>
</dbReference>
<protein>
    <submittedName>
        <fullName evidence="3">HYDIN_2 protein</fullName>
    </submittedName>
</protein>
<dbReference type="InterPro" id="IPR033305">
    <property type="entry name" value="Hydin-like"/>
</dbReference>
<evidence type="ECO:0000256" key="2">
    <source>
        <dbReference type="SAM" id="MobiDB-lite"/>
    </source>
</evidence>
<feature type="region of interest" description="Disordered" evidence="2">
    <location>
        <begin position="198"/>
        <end position="283"/>
    </location>
</feature>
<dbReference type="EMBL" id="GBYB01000523">
    <property type="protein sequence ID" value="JAG70290.1"/>
    <property type="molecule type" value="Transcribed_RNA"/>
</dbReference>
<evidence type="ECO:0000256" key="1">
    <source>
        <dbReference type="SAM" id="Coils"/>
    </source>
</evidence>
<proteinExistence type="predicted"/>
<accession>A0A0C9PI05</accession>
<dbReference type="GO" id="GO:0003341">
    <property type="term" value="P:cilium movement"/>
    <property type="evidence" value="ECO:0007669"/>
    <property type="project" value="TreeGrafter"/>
</dbReference>
<feature type="non-terminal residue" evidence="3">
    <location>
        <position position="1"/>
    </location>
</feature>
<reference evidence="3" key="1">
    <citation type="submission" date="2015-01" db="EMBL/GenBank/DDBJ databases">
        <title>Transcriptome Assembly of Fopius arisanus.</title>
        <authorList>
            <person name="Geib S."/>
        </authorList>
    </citation>
    <scope>NUCLEOTIDE SEQUENCE</scope>
</reference>
<dbReference type="AlphaFoldDB" id="A0A0C9PI05"/>
<feature type="coiled-coil region" evidence="1">
    <location>
        <begin position="135"/>
        <end position="162"/>
    </location>
</feature>
<dbReference type="InterPro" id="IPR013783">
    <property type="entry name" value="Ig-like_fold"/>
</dbReference>
<sequence length="817" mass="94033">DPPDYLSSFKSIPDPEELETLDALTQYEYKIEAINLLENILERSTEMEKGKLKGKGAAKIATNLKTFQRETLADIEITLFSKILREVLLQKQYESGFVLQTLNNDFIKNHVTTFSQILDTIPPELITFINFHNSLEIYRQKVTEKKDEIAREEKEKLLLKLKDIDEMSLPEFEKLGEEDKNLFIEKVQRPRIEEARLRRKKFKEKMSKSETEEQPPLKSPSSSSQVQQLSSLSSAPDKPKKFSKKTKDTAKGKKSSGEIQINKKEEEIERTSRRDQEEKFSKDQPIAEAMDLYTKNLNTIATMIDDKSNIWLIAFSDPWDRKNYLFIIDQIGHNTSKKKFETKEIHFSSPEIEEQIFSIYGYNQIKRYFKPLSDEVPFEINNVDGNPMNSRTVLHPNGTKRFKVVFNPQKTGEFSYDFVLHIIGNNNQMHRINLSGIGDIPRLNMDPKFIFPNIKGKKTNEIHDPTFFVDTKTFDFGFLLTPKDKETKIHHKTSRFSFVNCSLINVDVQFSLTSESSKIFSLDKSSASISPGEKETLKIIASAPQLGSNTDKLFISIINNPQVEEIFLKSSGCNLDIEIDRRTINFGRILLYRKDCRRVTLRNKSPVRLFWKIMDLFNYESGINSQLSFSSSSGLIEPLNEINFNVYFDGQVVGIIDKQSIPVGFFLFKNDKEYLLIENIIILAEVYDIFLEVNGTNPIDLGIIKIGEKTSKGFSLKNRGQYNINFVIELEKLKNLPVLDKKIYSNFKEHLKIIPVAGTLVRDKLISINLEFIAKMEMKLKNYPLIKCNILDTSSNSALIAEIPVKISIATQKIDDL</sequence>
<feature type="compositionally biased region" description="Basic and acidic residues" evidence="2">
    <location>
        <begin position="261"/>
        <end position="282"/>
    </location>
</feature>